<keyword evidence="8" id="KW-1185">Reference proteome</keyword>
<gene>
    <name evidence="7" type="ORF">KP79_PYT04728</name>
</gene>
<comment type="subcellular location">
    <subcellularLocation>
        <location evidence="1">Cell projection</location>
        <location evidence="1">Cilium</location>
        <location evidence="1">Flagellum</location>
    </subcellularLocation>
</comment>
<evidence type="ECO:0000256" key="4">
    <source>
        <dbReference type="ARBA" id="ARBA00022846"/>
    </source>
</evidence>
<dbReference type="Proteomes" id="UP000242188">
    <property type="component" value="Unassembled WGS sequence"/>
</dbReference>
<dbReference type="AlphaFoldDB" id="A0A210PLQ0"/>
<dbReference type="GO" id="GO:0031514">
    <property type="term" value="C:motile cilium"/>
    <property type="evidence" value="ECO:0007669"/>
    <property type="project" value="UniProtKB-SubCell"/>
</dbReference>
<evidence type="ECO:0000256" key="3">
    <source>
        <dbReference type="ARBA" id="ARBA00022737"/>
    </source>
</evidence>
<dbReference type="InterPro" id="IPR003409">
    <property type="entry name" value="MORN"/>
</dbReference>
<organism evidence="7 8">
    <name type="scientific">Mizuhopecten yessoensis</name>
    <name type="common">Japanese scallop</name>
    <name type="synonym">Patinopecten yessoensis</name>
    <dbReference type="NCBI Taxonomy" id="6573"/>
    <lineage>
        <taxon>Eukaryota</taxon>
        <taxon>Metazoa</taxon>
        <taxon>Spiralia</taxon>
        <taxon>Lophotrochozoa</taxon>
        <taxon>Mollusca</taxon>
        <taxon>Bivalvia</taxon>
        <taxon>Autobranchia</taxon>
        <taxon>Pteriomorphia</taxon>
        <taxon>Pectinida</taxon>
        <taxon>Pectinoidea</taxon>
        <taxon>Pectinidae</taxon>
        <taxon>Mizuhopecten</taxon>
    </lineage>
</organism>
<keyword evidence="5" id="KW-0969">Cilium</keyword>
<protein>
    <recommendedName>
        <fullName evidence="2">MORN repeat-containing protein 5</fullName>
    </recommendedName>
</protein>
<dbReference type="Pfam" id="PF02493">
    <property type="entry name" value="MORN"/>
    <property type="match status" value="3"/>
</dbReference>
<accession>A0A210PLQ0</accession>
<evidence type="ECO:0000256" key="5">
    <source>
        <dbReference type="ARBA" id="ARBA00023069"/>
    </source>
</evidence>
<reference evidence="7 8" key="1">
    <citation type="journal article" date="2017" name="Nat. Ecol. Evol.">
        <title>Scallop genome provides insights into evolution of bilaterian karyotype and development.</title>
        <authorList>
            <person name="Wang S."/>
            <person name="Zhang J."/>
            <person name="Jiao W."/>
            <person name="Li J."/>
            <person name="Xun X."/>
            <person name="Sun Y."/>
            <person name="Guo X."/>
            <person name="Huan P."/>
            <person name="Dong B."/>
            <person name="Zhang L."/>
            <person name="Hu X."/>
            <person name="Sun X."/>
            <person name="Wang J."/>
            <person name="Zhao C."/>
            <person name="Wang Y."/>
            <person name="Wang D."/>
            <person name="Huang X."/>
            <person name="Wang R."/>
            <person name="Lv J."/>
            <person name="Li Y."/>
            <person name="Zhang Z."/>
            <person name="Liu B."/>
            <person name="Lu W."/>
            <person name="Hui Y."/>
            <person name="Liang J."/>
            <person name="Zhou Z."/>
            <person name="Hou R."/>
            <person name="Li X."/>
            <person name="Liu Y."/>
            <person name="Li H."/>
            <person name="Ning X."/>
            <person name="Lin Y."/>
            <person name="Zhao L."/>
            <person name="Xing Q."/>
            <person name="Dou J."/>
            <person name="Li Y."/>
            <person name="Mao J."/>
            <person name="Guo H."/>
            <person name="Dou H."/>
            <person name="Li T."/>
            <person name="Mu C."/>
            <person name="Jiang W."/>
            <person name="Fu Q."/>
            <person name="Fu X."/>
            <person name="Miao Y."/>
            <person name="Liu J."/>
            <person name="Yu Q."/>
            <person name="Li R."/>
            <person name="Liao H."/>
            <person name="Li X."/>
            <person name="Kong Y."/>
            <person name="Jiang Z."/>
            <person name="Chourrout D."/>
            <person name="Li R."/>
            <person name="Bao Z."/>
        </authorList>
    </citation>
    <scope>NUCLEOTIDE SEQUENCE [LARGE SCALE GENOMIC DNA]</scope>
    <source>
        <strain evidence="7 8">PY_sf001</strain>
    </source>
</reference>
<dbReference type="PANTHER" id="PTHR46437:SF1">
    <property type="entry name" value="MORN REPEAT-CONTAINING PROTEIN 5"/>
    <property type="match status" value="1"/>
</dbReference>
<evidence type="ECO:0000313" key="7">
    <source>
        <dbReference type="EMBL" id="OWF37430.1"/>
    </source>
</evidence>
<name>A0A210PLQ0_MIZYE</name>
<dbReference type="InterPro" id="IPR042814">
    <property type="entry name" value="Morn5"/>
</dbReference>
<dbReference type="SMART" id="SM00698">
    <property type="entry name" value="MORN"/>
    <property type="match status" value="2"/>
</dbReference>
<proteinExistence type="predicted"/>
<comment type="caution">
    <text evidence="7">The sequence shown here is derived from an EMBL/GenBank/DDBJ whole genome shotgun (WGS) entry which is preliminary data.</text>
</comment>
<keyword evidence="4" id="KW-0282">Flagellum</keyword>
<dbReference type="EMBL" id="NEDP02005589">
    <property type="protein sequence ID" value="OWF37430.1"/>
    <property type="molecule type" value="Genomic_DNA"/>
</dbReference>
<dbReference type="OrthoDB" id="300500at2759"/>
<dbReference type="STRING" id="6573.A0A210PLQ0"/>
<evidence type="ECO:0000256" key="1">
    <source>
        <dbReference type="ARBA" id="ARBA00004230"/>
    </source>
</evidence>
<keyword evidence="6" id="KW-0966">Cell projection</keyword>
<evidence type="ECO:0000256" key="6">
    <source>
        <dbReference type="ARBA" id="ARBA00023273"/>
    </source>
</evidence>
<evidence type="ECO:0000256" key="2">
    <source>
        <dbReference type="ARBA" id="ARBA00016322"/>
    </source>
</evidence>
<dbReference type="PANTHER" id="PTHR46437">
    <property type="entry name" value="MORN REPEAT-CONTAINING PROTEIN 5"/>
    <property type="match status" value="1"/>
</dbReference>
<keyword evidence="3" id="KW-0677">Repeat</keyword>
<dbReference type="Gene3D" id="2.20.110.10">
    <property type="entry name" value="Histone H3 K4-specific methyltransferase SET7/9 N-terminal domain"/>
    <property type="match status" value="1"/>
</dbReference>
<dbReference type="SUPFAM" id="SSF82185">
    <property type="entry name" value="Histone H3 K4-specific methyltransferase SET7/9 N-terminal domain"/>
    <property type="match status" value="1"/>
</dbReference>
<sequence>MTTNGKMEYTGSNYKGDYKNGRMEGTGTYDFPTETRYEGELKDGMFHGKGTLFFPNGSKYVATWEEGSALEGKYTFSDGLPYEEENWEYCDGYDRRFYTETCNGLKPAGLSQLTNRIPPRDIPEGCYDCGDGFYNPKSRVVVDYNHKFLRNADDDEHSWIIKKCRKGWDEYVGYKKGKTSA</sequence>
<evidence type="ECO:0000313" key="8">
    <source>
        <dbReference type="Proteomes" id="UP000242188"/>
    </source>
</evidence>